<protein>
    <submittedName>
        <fullName evidence="1">Uncharacterized protein</fullName>
    </submittedName>
</protein>
<evidence type="ECO:0000313" key="2">
    <source>
        <dbReference type="Proteomes" id="UP000500882"/>
    </source>
</evidence>
<proteinExistence type="predicted"/>
<reference evidence="1 2" key="1">
    <citation type="submission" date="2020-02" db="EMBL/GenBank/DDBJ databases">
        <title>Whole-genome sequencing and comparative analysis of the genomes of Bacteroides thetaiotaomicron and Escherichia coli isolated from a healthy resident in Vietnam.</title>
        <authorList>
            <person name="Mohsin M."/>
            <person name="Tanaka K."/>
            <person name="Kawahara R."/>
            <person name="Kondo S."/>
            <person name="Noguchi H."/>
            <person name="Motooka D."/>
            <person name="Nakamura S."/>
            <person name="Khong D.T."/>
            <person name="Nguyen T.N."/>
            <person name="Tran H.T."/>
            <person name="Yamamoto Y."/>
        </authorList>
    </citation>
    <scope>NUCLEOTIDE SEQUENCE [LARGE SCALE GENOMIC DNA]</scope>
    <source>
        <strain evidence="1 2">F9-2</strain>
    </source>
</reference>
<accession>A0A679H663</accession>
<gene>
    <name evidence="1" type="ORF">BatF92_18110</name>
</gene>
<evidence type="ECO:0000313" key="1">
    <source>
        <dbReference type="EMBL" id="BCA49869.1"/>
    </source>
</evidence>
<name>A0A679H663_BACT4</name>
<dbReference type="Proteomes" id="UP000500882">
    <property type="component" value="Chromosome"/>
</dbReference>
<dbReference type="AlphaFoldDB" id="A0A679H663"/>
<organism evidence="1 2">
    <name type="scientific">Bacteroides thetaiotaomicron</name>
    <dbReference type="NCBI Taxonomy" id="818"/>
    <lineage>
        <taxon>Bacteria</taxon>
        <taxon>Pseudomonadati</taxon>
        <taxon>Bacteroidota</taxon>
        <taxon>Bacteroidia</taxon>
        <taxon>Bacteroidales</taxon>
        <taxon>Bacteroidaceae</taxon>
        <taxon>Bacteroides</taxon>
    </lineage>
</organism>
<dbReference type="RefSeq" id="WP_172556630.1">
    <property type="nucleotide sequence ID" value="NZ_AP022660.1"/>
</dbReference>
<dbReference type="EMBL" id="AP022660">
    <property type="protein sequence ID" value="BCA49869.1"/>
    <property type="molecule type" value="Genomic_DNA"/>
</dbReference>
<sequence length="75" mass="8737">METKFKLNQHVLCTRQGSEEPEIGVIAEVDELDALCEDEEGRQWEENTYMVMLHNESGKMVFEEFLESDLEEVPT</sequence>